<keyword evidence="3" id="KW-1185">Reference proteome</keyword>
<comment type="caution">
    <text evidence="2">The sequence shown here is derived from an EMBL/GenBank/DDBJ whole genome shotgun (WGS) entry which is preliminary data.</text>
</comment>
<evidence type="ECO:0000256" key="1">
    <source>
        <dbReference type="ARBA" id="ARBA00022490"/>
    </source>
</evidence>
<organism evidence="2 3">
    <name type="scientific">Staphylococcus canis</name>
    <dbReference type="NCBI Taxonomy" id="2724942"/>
    <lineage>
        <taxon>Bacteria</taxon>
        <taxon>Bacillati</taxon>
        <taxon>Bacillota</taxon>
        <taxon>Bacilli</taxon>
        <taxon>Bacillales</taxon>
        <taxon>Staphylococcaceae</taxon>
        <taxon>Staphylococcus</taxon>
    </lineage>
</organism>
<dbReference type="RefSeq" id="WP_198617288.1">
    <property type="nucleotide sequence ID" value="NZ_JABANU010000005.1"/>
</dbReference>
<keyword evidence="1" id="KW-0963">Cytoplasm</keyword>
<name>A0ABS0T9Q4_9STAP</name>
<accession>A0ABS0T9Q4</accession>
<dbReference type="PIRSF" id="PIRSF031653">
    <property type="entry name" value="UCP031653"/>
    <property type="match status" value="1"/>
</dbReference>
<evidence type="ECO:0000313" key="3">
    <source>
        <dbReference type="Proteomes" id="UP000751852"/>
    </source>
</evidence>
<dbReference type="Pfam" id="PF09902">
    <property type="entry name" value="DUF2129"/>
    <property type="match status" value="1"/>
</dbReference>
<evidence type="ECO:0000313" key="2">
    <source>
        <dbReference type="EMBL" id="MBI5974494.1"/>
    </source>
</evidence>
<dbReference type="InterPro" id="IPR016979">
    <property type="entry name" value="DUF2129"/>
</dbReference>
<dbReference type="EMBL" id="JABANU010000005">
    <property type="protein sequence ID" value="MBI5974494.1"/>
    <property type="molecule type" value="Genomic_DNA"/>
</dbReference>
<reference evidence="2 3" key="1">
    <citation type="submission" date="2020-04" db="EMBL/GenBank/DDBJ databases">
        <title>Staphylococcus species from domestic dog.</title>
        <authorList>
            <person name="Paterson G.K."/>
        </authorList>
    </citation>
    <scope>NUCLEOTIDE SEQUENCE [LARGE SCALE GENOMIC DNA]</scope>
    <source>
        <strain evidence="2 3">H16/1A</strain>
    </source>
</reference>
<sequence length="87" mass="10689">MEIVQREKLIIYLKNMKHERHIRKYGHIVYANKKEKYIMMYVTQDKVDDVVNKLMKLKYVEKIEGSPYKYLKQIYEKESHEQTHGLL</sequence>
<gene>
    <name evidence="2" type="ORF">HHH54_02640</name>
</gene>
<proteinExistence type="predicted"/>
<dbReference type="Proteomes" id="UP000751852">
    <property type="component" value="Unassembled WGS sequence"/>
</dbReference>
<protein>
    <submittedName>
        <fullName evidence="2">YlbG family protein</fullName>
    </submittedName>
</protein>